<proteinExistence type="inferred from homology"/>
<evidence type="ECO:0000256" key="4">
    <source>
        <dbReference type="ARBA" id="ARBA00022723"/>
    </source>
</evidence>
<feature type="transmembrane region" description="Helical" evidence="11">
    <location>
        <begin position="92"/>
        <end position="112"/>
    </location>
</feature>
<sequence length="314" mass="34448">MDRGLKWVSIWSTIGMFVVLIMGAIVTKTGSGDGCGSSWPLCHGKFAPLANLESLIEYSHRLVSGIVGILVFTQGIWAWYKQGHKSGVKGFAFGGMFFTVLQALLGAAAVVWPQSDAVLALHFGFSLAAFACILLLTILIFDGHRLAATSTAPIPPKIKIGIWSITIYSYVVVYLGAYVRHSSSGLGCSTWPDCNGQWFPGFTGPSGIQFIHRLAALIFLLSVCWLYIEISRHCRNRKDLYFGGLLSLVLAVAQVLSGAVVVWTQLQLFPALLHNMIISFLFGILCFMCFQTLARKQSKDEMKTNETRVASLNR</sequence>
<keyword evidence="6 11" id="KW-0560">Oxidoreductase</keyword>
<dbReference type="PANTHER" id="PTHR35457">
    <property type="entry name" value="HEME A SYNTHASE"/>
    <property type="match status" value="1"/>
</dbReference>
<keyword evidence="9 11" id="KW-0472">Membrane</keyword>
<protein>
    <recommendedName>
        <fullName evidence="11">Heme A synthase</fullName>
        <shortName evidence="11">HAS</shortName>
        <ecNumber evidence="11">1.17.99.9</ecNumber>
    </recommendedName>
    <alternativeName>
        <fullName evidence="11">Cytochrome aa3-controlling protein</fullName>
    </alternativeName>
</protein>
<evidence type="ECO:0000256" key="5">
    <source>
        <dbReference type="ARBA" id="ARBA00022989"/>
    </source>
</evidence>
<keyword evidence="5 11" id="KW-1133">Transmembrane helix</keyword>
<feature type="transmembrane region" description="Helical" evidence="11">
    <location>
        <begin position="62"/>
        <end position="80"/>
    </location>
</feature>
<comment type="function">
    <text evidence="11">Catalyzes the conversion of heme O to heme A by two successive hydroxylations of the methyl group at C8. The first hydroxylation forms heme I, the second hydroxylation results in an unstable dihydroxymethyl group, which spontaneously dehydrates, resulting in the formyl group of heme A.</text>
</comment>
<name>A0ABS4GUA6_9BACL</name>
<evidence type="ECO:0000256" key="9">
    <source>
        <dbReference type="ARBA" id="ARBA00023136"/>
    </source>
</evidence>
<dbReference type="HAMAP" id="MF_01664">
    <property type="entry name" value="HemeA_synth_type1"/>
    <property type="match status" value="1"/>
</dbReference>
<evidence type="ECO:0000256" key="7">
    <source>
        <dbReference type="ARBA" id="ARBA00023004"/>
    </source>
</evidence>
<evidence type="ECO:0000256" key="1">
    <source>
        <dbReference type="ARBA" id="ARBA00004141"/>
    </source>
</evidence>
<keyword evidence="7 11" id="KW-0408">Iron</keyword>
<keyword evidence="3 11" id="KW-0812">Transmembrane</keyword>
<accession>A0ABS4GUA6</accession>
<evidence type="ECO:0000256" key="6">
    <source>
        <dbReference type="ARBA" id="ARBA00023002"/>
    </source>
</evidence>
<keyword evidence="13" id="KW-1185">Reference proteome</keyword>
<comment type="pathway">
    <text evidence="11">Porphyrin-containing compound metabolism; heme A biosynthesis; heme A from heme O: step 1/1.</text>
</comment>
<feature type="transmembrane region" description="Helical" evidence="11">
    <location>
        <begin position="118"/>
        <end position="140"/>
    </location>
</feature>
<feature type="transmembrane region" description="Helical" evidence="11">
    <location>
        <begin position="7"/>
        <end position="26"/>
    </location>
</feature>
<comment type="similarity">
    <text evidence="11">Belongs to the COX15/CtaA family. Type 1 subfamily.</text>
</comment>
<feature type="transmembrane region" description="Helical" evidence="11">
    <location>
        <begin position="272"/>
        <end position="294"/>
    </location>
</feature>
<dbReference type="InterPro" id="IPR003780">
    <property type="entry name" value="COX15/CtaA_fam"/>
</dbReference>
<dbReference type="RefSeq" id="WP_342453847.1">
    <property type="nucleotide sequence ID" value="NZ_JAGGKT010000011.1"/>
</dbReference>
<feature type="transmembrane region" description="Helical" evidence="11">
    <location>
        <begin position="160"/>
        <end position="179"/>
    </location>
</feature>
<dbReference type="Proteomes" id="UP001519343">
    <property type="component" value="Unassembled WGS sequence"/>
</dbReference>
<comment type="caution">
    <text evidence="12">The sequence shown here is derived from an EMBL/GenBank/DDBJ whole genome shotgun (WGS) entry which is preliminary data.</text>
</comment>
<dbReference type="InterPro" id="IPR023755">
    <property type="entry name" value="HemeA_Synthase_type1"/>
</dbReference>
<organism evidence="12 13">
    <name type="scientific">Ammoniphilus resinae</name>
    <dbReference type="NCBI Taxonomy" id="861532"/>
    <lineage>
        <taxon>Bacteria</taxon>
        <taxon>Bacillati</taxon>
        <taxon>Bacillota</taxon>
        <taxon>Bacilli</taxon>
        <taxon>Bacillales</taxon>
        <taxon>Paenibacillaceae</taxon>
        <taxon>Aneurinibacillus group</taxon>
        <taxon>Ammoniphilus</taxon>
    </lineage>
</organism>
<dbReference type="EMBL" id="JAGGKT010000011">
    <property type="protein sequence ID" value="MBP1933460.1"/>
    <property type="molecule type" value="Genomic_DNA"/>
</dbReference>
<evidence type="ECO:0000256" key="2">
    <source>
        <dbReference type="ARBA" id="ARBA00022475"/>
    </source>
</evidence>
<evidence type="ECO:0000313" key="12">
    <source>
        <dbReference type="EMBL" id="MBP1933460.1"/>
    </source>
</evidence>
<feature type="binding site" description="axial binding residue" evidence="11">
    <location>
        <position position="274"/>
    </location>
    <ligand>
        <name>heme</name>
        <dbReference type="ChEBI" id="CHEBI:30413"/>
    </ligand>
    <ligandPart>
        <name>Fe</name>
        <dbReference type="ChEBI" id="CHEBI:18248"/>
    </ligandPart>
</feature>
<comment type="subunit">
    <text evidence="11">Interacts with CtaB.</text>
</comment>
<evidence type="ECO:0000256" key="10">
    <source>
        <dbReference type="ARBA" id="ARBA00023157"/>
    </source>
</evidence>
<keyword evidence="10" id="KW-1015">Disulfide bond</keyword>
<dbReference type="Pfam" id="PF02628">
    <property type="entry name" value="COX15-CtaA"/>
    <property type="match status" value="1"/>
</dbReference>
<dbReference type="InterPro" id="IPR050450">
    <property type="entry name" value="COX15/CtaA_HemeA_synthase"/>
</dbReference>
<reference evidence="12 13" key="1">
    <citation type="submission" date="2021-03" db="EMBL/GenBank/DDBJ databases">
        <title>Genomic Encyclopedia of Type Strains, Phase IV (KMG-IV): sequencing the most valuable type-strain genomes for metagenomic binning, comparative biology and taxonomic classification.</title>
        <authorList>
            <person name="Goeker M."/>
        </authorList>
    </citation>
    <scope>NUCLEOTIDE SEQUENCE [LARGE SCALE GENOMIC DNA]</scope>
    <source>
        <strain evidence="12 13">DSM 24738</strain>
    </source>
</reference>
<feature type="transmembrane region" description="Helical" evidence="11">
    <location>
        <begin position="240"/>
        <end position="266"/>
    </location>
</feature>
<evidence type="ECO:0000256" key="3">
    <source>
        <dbReference type="ARBA" id="ARBA00022692"/>
    </source>
</evidence>
<keyword evidence="2 11" id="KW-1003">Cell membrane</keyword>
<feature type="transmembrane region" description="Helical" evidence="11">
    <location>
        <begin position="210"/>
        <end position="228"/>
    </location>
</feature>
<feature type="binding site" description="axial binding residue" evidence="11">
    <location>
        <position position="212"/>
    </location>
    <ligand>
        <name>heme</name>
        <dbReference type="ChEBI" id="CHEBI:30413"/>
    </ligand>
    <ligandPart>
        <name>Fe</name>
        <dbReference type="ChEBI" id="CHEBI:18248"/>
    </ligandPart>
</feature>
<evidence type="ECO:0000256" key="8">
    <source>
        <dbReference type="ARBA" id="ARBA00023133"/>
    </source>
</evidence>
<comment type="catalytic activity">
    <reaction evidence="11">
        <text>Fe(II)-heme o + 2 A + H2O = Fe(II)-heme a + 2 AH2</text>
        <dbReference type="Rhea" id="RHEA:63388"/>
        <dbReference type="ChEBI" id="CHEBI:13193"/>
        <dbReference type="ChEBI" id="CHEBI:15377"/>
        <dbReference type="ChEBI" id="CHEBI:17499"/>
        <dbReference type="ChEBI" id="CHEBI:60530"/>
        <dbReference type="ChEBI" id="CHEBI:61715"/>
        <dbReference type="EC" id="1.17.99.9"/>
    </reaction>
</comment>
<keyword evidence="4 11" id="KW-0479">Metal-binding</keyword>
<comment type="subcellular location">
    <subcellularLocation>
        <location evidence="11">Cell membrane</location>
        <topology evidence="11">Multi-pass membrane protein</topology>
    </subcellularLocation>
    <subcellularLocation>
        <location evidence="1">Membrane</location>
        <topology evidence="1">Multi-pass membrane protein</topology>
    </subcellularLocation>
</comment>
<evidence type="ECO:0000313" key="13">
    <source>
        <dbReference type="Proteomes" id="UP001519343"/>
    </source>
</evidence>
<dbReference type="PANTHER" id="PTHR35457:SF1">
    <property type="entry name" value="HEME A SYNTHASE"/>
    <property type="match status" value="1"/>
</dbReference>
<gene>
    <name evidence="11" type="primary">ctaA</name>
    <name evidence="12" type="ORF">J2Z37_003473</name>
</gene>
<dbReference type="EC" id="1.17.99.9" evidence="11"/>
<comment type="cofactor">
    <cofactor evidence="11">
        <name>heme b</name>
        <dbReference type="ChEBI" id="CHEBI:60344"/>
    </cofactor>
</comment>
<keyword evidence="8 11" id="KW-0350">Heme biosynthesis</keyword>
<evidence type="ECO:0000256" key="11">
    <source>
        <dbReference type="HAMAP-Rule" id="MF_01664"/>
    </source>
</evidence>